<protein>
    <recommendedName>
        <fullName evidence="2">Peptidase S9 prolyl oligopeptidase catalytic domain-containing protein</fullName>
    </recommendedName>
</protein>
<name>A0A323TFU1_9BACI</name>
<keyword evidence="4" id="KW-1185">Reference proteome</keyword>
<dbReference type="Proteomes" id="UP000248214">
    <property type="component" value="Unassembled WGS sequence"/>
</dbReference>
<dbReference type="Gene3D" id="3.40.50.1820">
    <property type="entry name" value="alpha/beta hydrolase"/>
    <property type="match status" value="1"/>
</dbReference>
<dbReference type="InterPro" id="IPR001375">
    <property type="entry name" value="Peptidase_S9_cat"/>
</dbReference>
<dbReference type="InterPro" id="IPR029058">
    <property type="entry name" value="AB_hydrolase_fold"/>
</dbReference>
<accession>A0A323TFU1</accession>
<evidence type="ECO:0000256" key="1">
    <source>
        <dbReference type="ARBA" id="ARBA00022801"/>
    </source>
</evidence>
<evidence type="ECO:0000313" key="3">
    <source>
        <dbReference type="EMBL" id="PYZ93370.1"/>
    </source>
</evidence>
<comment type="caution">
    <text evidence="3">The sequence shown here is derived from an EMBL/GenBank/DDBJ whole genome shotgun (WGS) entry which is preliminary data.</text>
</comment>
<dbReference type="GO" id="GO:0006508">
    <property type="term" value="P:proteolysis"/>
    <property type="evidence" value="ECO:0007669"/>
    <property type="project" value="InterPro"/>
</dbReference>
<dbReference type="EMBL" id="PDOD01000002">
    <property type="protein sequence ID" value="PYZ93370.1"/>
    <property type="molecule type" value="Genomic_DNA"/>
</dbReference>
<dbReference type="PROSITE" id="PS51257">
    <property type="entry name" value="PROKAR_LIPOPROTEIN"/>
    <property type="match status" value="1"/>
</dbReference>
<organism evidence="3 4">
    <name type="scientific">Salipaludibacillus keqinensis</name>
    <dbReference type="NCBI Taxonomy" id="2045207"/>
    <lineage>
        <taxon>Bacteria</taxon>
        <taxon>Bacillati</taxon>
        <taxon>Bacillota</taxon>
        <taxon>Bacilli</taxon>
        <taxon>Bacillales</taxon>
        <taxon>Bacillaceae</taxon>
    </lineage>
</organism>
<reference evidence="3 4" key="1">
    <citation type="submission" date="2017-10" db="EMBL/GenBank/DDBJ databases">
        <title>Bacillus sp. nov., a halophilic bacterium isolated from a Keqin Lake.</title>
        <authorList>
            <person name="Wang H."/>
        </authorList>
    </citation>
    <scope>NUCLEOTIDE SEQUENCE [LARGE SCALE GENOMIC DNA]</scope>
    <source>
        <strain evidence="3 4">KQ-12</strain>
    </source>
</reference>
<dbReference type="Pfam" id="PF00326">
    <property type="entry name" value="Peptidase_S9"/>
    <property type="match status" value="1"/>
</dbReference>
<evidence type="ECO:0000259" key="2">
    <source>
        <dbReference type="Pfam" id="PF00326"/>
    </source>
</evidence>
<feature type="domain" description="Peptidase S9 prolyl oligopeptidase catalytic" evidence="2">
    <location>
        <begin position="101"/>
        <end position="293"/>
    </location>
</feature>
<dbReference type="GO" id="GO:0004252">
    <property type="term" value="F:serine-type endopeptidase activity"/>
    <property type="evidence" value="ECO:0007669"/>
    <property type="project" value="TreeGrafter"/>
</dbReference>
<keyword evidence="1" id="KW-0378">Hydrolase</keyword>
<dbReference type="SUPFAM" id="SSF53474">
    <property type="entry name" value="alpha/beta-Hydrolases"/>
    <property type="match status" value="1"/>
</dbReference>
<proteinExistence type="predicted"/>
<dbReference type="PANTHER" id="PTHR42776:SF4">
    <property type="entry name" value="ACYLAMINO-ACID-RELEASING ENZYME"/>
    <property type="match status" value="1"/>
</dbReference>
<gene>
    <name evidence="3" type="ORF">CR194_09280</name>
</gene>
<evidence type="ECO:0000313" key="4">
    <source>
        <dbReference type="Proteomes" id="UP000248214"/>
    </source>
</evidence>
<sequence>MYTEGVKGMMKILSLLAIVFLVSACSDEVEEVLIEKEELSDFSTDYDVLAWEIVYKSDDYLIEGYVVSPGDEGEKYPTLIINRGGNRDYGEIEEEWLAHYEAFWADQGYTVISSQYREGGNSEGVDEFGGDDVNDVLQLEHVARGIEFAAEDEIFMFGFSRGGLMTYRAIQEGMPVQAAATLGGVSDLMGAYEARGLAMRQMLVELVGHPAEVPEEYERRSAMEWVVDINVPLLLIHGEEDEAVPFQQSLQLYEALKEEGQETKLVSYEEGDHSLHDFFVEYTSEVAEWFETYKQK</sequence>
<dbReference type="AlphaFoldDB" id="A0A323TFU1"/>
<dbReference type="PANTHER" id="PTHR42776">
    <property type="entry name" value="SERINE PEPTIDASE S9 FAMILY MEMBER"/>
    <property type="match status" value="1"/>
</dbReference>